<gene>
    <name evidence="2" type="ORF">G5V65_18895</name>
</gene>
<name>A0A6M1U5F5_9RHOB</name>
<feature type="transmembrane region" description="Helical" evidence="1">
    <location>
        <begin position="311"/>
        <end position="330"/>
    </location>
</feature>
<proteinExistence type="predicted"/>
<evidence type="ECO:0000313" key="2">
    <source>
        <dbReference type="EMBL" id="NGQ92964.1"/>
    </source>
</evidence>
<feature type="transmembrane region" description="Helical" evidence="1">
    <location>
        <begin position="240"/>
        <end position="262"/>
    </location>
</feature>
<feature type="transmembrane region" description="Helical" evidence="1">
    <location>
        <begin position="65"/>
        <end position="86"/>
    </location>
</feature>
<protein>
    <submittedName>
        <fullName evidence="2">DUF4153 domain-containing protein</fullName>
    </submittedName>
</protein>
<feature type="transmembrane region" description="Helical" evidence="1">
    <location>
        <begin position="134"/>
        <end position="156"/>
    </location>
</feature>
<feature type="transmembrane region" description="Helical" evidence="1">
    <location>
        <begin position="98"/>
        <end position="122"/>
    </location>
</feature>
<accession>A0A6M1U5F5</accession>
<keyword evidence="1" id="KW-1133">Transmembrane helix</keyword>
<keyword evidence="3" id="KW-1185">Reference proteome</keyword>
<evidence type="ECO:0000256" key="1">
    <source>
        <dbReference type="SAM" id="Phobius"/>
    </source>
</evidence>
<dbReference type="AlphaFoldDB" id="A0A6M1U5F5"/>
<dbReference type="Proteomes" id="UP000474758">
    <property type="component" value="Unassembled WGS sequence"/>
</dbReference>
<keyword evidence="1" id="KW-0472">Membrane</keyword>
<feature type="transmembrane region" description="Helical" evidence="1">
    <location>
        <begin position="274"/>
        <end position="299"/>
    </location>
</feature>
<dbReference type="Pfam" id="PF13687">
    <property type="entry name" value="DUF4153"/>
    <property type="match status" value="1"/>
</dbReference>
<comment type="caution">
    <text evidence="2">The sequence shown here is derived from an EMBL/GenBank/DDBJ whole genome shotgun (WGS) entry which is preliminary data.</text>
</comment>
<dbReference type="RefSeq" id="WP_165053342.1">
    <property type="nucleotide sequence ID" value="NZ_JAALFE010000027.1"/>
</dbReference>
<reference evidence="2 3" key="1">
    <citation type="submission" date="2020-02" db="EMBL/GenBank/DDBJ databases">
        <title>Rhodobacter translucens sp. nov., a novel bacterium isolated from activated sludge.</title>
        <authorList>
            <person name="Liu J."/>
        </authorList>
    </citation>
    <scope>NUCLEOTIDE SEQUENCE [LARGE SCALE GENOMIC DNA]</scope>
    <source>
        <strain evidence="2 3">HX-7-19</strain>
    </source>
</reference>
<dbReference type="EMBL" id="JAALFE010000027">
    <property type="protein sequence ID" value="NGQ92964.1"/>
    <property type="molecule type" value="Genomic_DNA"/>
</dbReference>
<feature type="transmembrane region" description="Helical" evidence="1">
    <location>
        <begin position="40"/>
        <end position="58"/>
    </location>
</feature>
<evidence type="ECO:0000313" key="3">
    <source>
        <dbReference type="Proteomes" id="UP000474758"/>
    </source>
</evidence>
<feature type="transmembrane region" description="Helical" evidence="1">
    <location>
        <begin position="12"/>
        <end position="34"/>
    </location>
</feature>
<keyword evidence="1" id="KW-0812">Transmembrane</keyword>
<feature type="transmembrane region" description="Helical" evidence="1">
    <location>
        <begin position="351"/>
        <end position="369"/>
    </location>
</feature>
<feature type="transmembrane region" description="Helical" evidence="1">
    <location>
        <begin position="209"/>
        <end position="228"/>
    </location>
</feature>
<feature type="transmembrane region" description="Helical" evidence="1">
    <location>
        <begin position="176"/>
        <end position="197"/>
    </location>
</feature>
<dbReference type="InterPro" id="IPR025291">
    <property type="entry name" value="DUF4153"/>
</dbReference>
<sequence>MENPKQGRTVPVVIGALAGLALWLVDLPALQAALTERMQFLLGSLVVVFFGLLLALTGPLRTVRAIAAALPLAAGVALMLLMASMRHETVAAFHFSDLAFVAAFVLAVLPLPFVIAAAGPGWRDYGAVFGEGWLLVMRGCLAWILAGLVWGVIWIADALMGLVGLGVMKQMLAQGGPLPGMVTGAALGLGVALAVEHEDLLSPEPVLRALRWLVLPLLAVMLAFFLALPVQGLSGLPAGLSAAVILLGLSAAAVLLATLTVGTDEEEASGMGRWLVLGGQGLAAILPLPVALAAWSVWLRVAQHGWTPGRVFVAGLVLLAAGHAALYLLALLQGGLRGAAAWRGGLRRANMVMAGAAMAAAALWLSPLLNAEAISARSQVLRFEAGEVAAADLDLAALERWGLPGRAALARLEVLAQDAGQADLAARLEARQGERAGSADPQTAAQEAEAMLAQLRAILPVQPAGATAGRDRLLAGIGAQELQAWVDACRTPLPGQAERPGCVMLLADFLPDLPGEEALVLLRGPEGFMRYEGLALQGGAVQRRSVAAMTGMLADREAGAALIASLQEGVPGLQPAPVNMLDMAGGILLLP</sequence>
<organism evidence="2 3">
    <name type="scientific">Paragemmobacter kunshanensis</name>
    <dbReference type="NCBI Taxonomy" id="2583234"/>
    <lineage>
        <taxon>Bacteria</taxon>
        <taxon>Pseudomonadati</taxon>
        <taxon>Pseudomonadota</taxon>
        <taxon>Alphaproteobacteria</taxon>
        <taxon>Rhodobacterales</taxon>
        <taxon>Paracoccaceae</taxon>
        <taxon>Paragemmobacter</taxon>
    </lineage>
</organism>